<accession>A0A820NIR1</accession>
<dbReference type="AlphaFoldDB" id="A0A820NIR1"/>
<name>A0A820NIR1_9BILA</name>
<sequence>MYKTNILFISATPIDTDLYHQHTNNSLINHHSSYIETLDTSKKLIRSTSSMSTNETNANEISKQIQQHKNIDQEPRSSMISPIDTPLSYDMFEAALRHG</sequence>
<feature type="non-terminal residue" evidence="1">
    <location>
        <position position="99"/>
    </location>
</feature>
<dbReference type="EMBL" id="CAJOBE010062022">
    <property type="protein sequence ID" value="CAF4389385.1"/>
    <property type="molecule type" value="Genomic_DNA"/>
</dbReference>
<evidence type="ECO:0000313" key="2">
    <source>
        <dbReference type="Proteomes" id="UP000663874"/>
    </source>
</evidence>
<gene>
    <name evidence="1" type="ORF">FNK824_LOCUS43568</name>
</gene>
<comment type="caution">
    <text evidence="1">The sequence shown here is derived from an EMBL/GenBank/DDBJ whole genome shotgun (WGS) entry which is preliminary data.</text>
</comment>
<organism evidence="1 2">
    <name type="scientific">Rotaria sordida</name>
    <dbReference type="NCBI Taxonomy" id="392033"/>
    <lineage>
        <taxon>Eukaryota</taxon>
        <taxon>Metazoa</taxon>
        <taxon>Spiralia</taxon>
        <taxon>Gnathifera</taxon>
        <taxon>Rotifera</taxon>
        <taxon>Eurotatoria</taxon>
        <taxon>Bdelloidea</taxon>
        <taxon>Philodinida</taxon>
        <taxon>Philodinidae</taxon>
        <taxon>Rotaria</taxon>
    </lineage>
</organism>
<evidence type="ECO:0000313" key="1">
    <source>
        <dbReference type="EMBL" id="CAF4389385.1"/>
    </source>
</evidence>
<proteinExistence type="predicted"/>
<dbReference type="Proteomes" id="UP000663874">
    <property type="component" value="Unassembled WGS sequence"/>
</dbReference>
<reference evidence="1" key="1">
    <citation type="submission" date="2021-02" db="EMBL/GenBank/DDBJ databases">
        <authorList>
            <person name="Nowell W R."/>
        </authorList>
    </citation>
    <scope>NUCLEOTIDE SEQUENCE</scope>
</reference>
<protein>
    <submittedName>
        <fullName evidence="1">Uncharacterized protein</fullName>
    </submittedName>
</protein>
<feature type="non-terminal residue" evidence="1">
    <location>
        <position position="1"/>
    </location>
</feature>